<name>A0AA43M9A3_9BURK</name>
<organism evidence="1 2">
    <name type="scientific">Polynucleobacter sphagniphilus</name>
    <dbReference type="NCBI Taxonomy" id="1743169"/>
    <lineage>
        <taxon>Bacteria</taxon>
        <taxon>Pseudomonadati</taxon>
        <taxon>Pseudomonadota</taxon>
        <taxon>Betaproteobacteria</taxon>
        <taxon>Burkholderiales</taxon>
        <taxon>Burkholderiaceae</taxon>
        <taxon>Polynucleobacter</taxon>
    </lineage>
</organism>
<protein>
    <submittedName>
        <fullName evidence="1">Uncharacterized protein</fullName>
    </submittedName>
</protein>
<accession>A0AA43M9A3</accession>
<evidence type="ECO:0000313" key="1">
    <source>
        <dbReference type="EMBL" id="MDH6504050.1"/>
    </source>
</evidence>
<dbReference type="RefSeq" id="WP_280741461.1">
    <property type="nucleotide sequence ID" value="NZ_JARXVV010000001.1"/>
</dbReference>
<keyword evidence="2" id="KW-1185">Reference proteome</keyword>
<proteinExistence type="predicted"/>
<comment type="caution">
    <text evidence="1">The sequence shown here is derived from an EMBL/GenBank/DDBJ whole genome shotgun (WGS) entry which is preliminary data.</text>
</comment>
<sequence length="347" mass="38761">MENAIAVNNQSANNVVSTAATEVAIPSIDIRGMNANVLTEDTSTFDEVFEVEGEEKPAQAPQPTQAEQEKAVRVQAILDKVKLETSKANTGLVQYERKLSLEAATSDTTAIIPKERKEYVVAFKAGVEKTARSTLEMCRVVYEAEQSLDKFQFKTFCEEVGLKDYSSTVRKFSAIGRVYPRFIQYVDQLPASWTNIYLITQIPADAFEECLTKGYALNKLTGAKLDELVKSTKDINKIEDPLSFDSKNSGYVFAKLLFTKKPDDTDWRAMEKALAEISARLPIKFVINKEAAEFVKARRDQRYEQIKQKSKGIDLKPDLWDLGAEANAAYKVAERTVNPAQGTVITV</sequence>
<dbReference type="EMBL" id="JARXYA010000006">
    <property type="protein sequence ID" value="MDH6504050.1"/>
    <property type="molecule type" value="Genomic_DNA"/>
</dbReference>
<reference evidence="1" key="1">
    <citation type="submission" date="2023-04" db="EMBL/GenBank/DDBJ databases">
        <title>Genome Encyclopedia of Bacteria and Archaea VI: Functional Genomics of Type Strains.</title>
        <authorList>
            <person name="Whitman W."/>
        </authorList>
    </citation>
    <scope>NUCLEOTIDE SEQUENCE</scope>
    <source>
        <strain evidence="1">Enz.4-51</strain>
    </source>
</reference>
<dbReference type="Proteomes" id="UP001161160">
    <property type="component" value="Unassembled WGS sequence"/>
</dbReference>
<evidence type="ECO:0000313" key="2">
    <source>
        <dbReference type="Proteomes" id="UP001161160"/>
    </source>
</evidence>
<gene>
    <name evidence="1" type="ORF">M2127_001355</name>
</gene>
<dbReference type="AlphaFoldDB" id="A0AA43M9A3"/>